<feature type="region of interest" description="Disordered" evidence="1">
    <location>
        <begin position="1"/>
        <end position="22"/>
    </location>
</feature>
<gene>
    <name evidence="2" type="ORF">PAHAL_2G009300</name>
</gene>
<proteinExistence type="predicted"/>
<sequence>MAEMVMSFSWQSPSSSRSSGRLCRGWSGVLALCSEWKQKKLCCYGLSGVELRAYGQDGSRRRNRRGGGRANPGGKLIISYLNRGLCVNILGS</sequence>
<accession>A0A2T8KMC5</accession>
<dbReference type="Gramene" id="PVH63343">
    <property type="protein sequence ID" value="PVH63343"/>
    <property type="gene ID" value="PAHAL_2G009300"/>
</dbReference>
<reference evidence="2" key="1">
    <citation type="submission" date="2018-04" db="EMBL/GenBank/DDBJ databases">
        <title>WGS assembly of Panicum hallii.</title>
        <authorList>
            <person name="Lovell J."/>
            <person name="Jenkins J."/>
            <person name="Lowry D."/>
            <person name="Mamidi S."/>
            <person name="Sreedasyam A."/>
            <person name="Weng X."/>
            <person name="Barry K."/>
            <person name="Bonette J."/>
            <person name="Campitelli B."/>
            <person name="Daum C."/>
            <person name="Gordon S."/>
            <person name="Gould B."/>
            <person name="Lipzen A."/>
            <person name="Macqueen A."/>
            <person name="Palacio-Mejia J."/>
            <person name="Plott C."/>
            <person name="Shakirov E."/>
            <person name="Shu S."/>
            <person name="Yoshinaga Y."/>
            <person name="Zane M."/>
            <person name="Rokhsar D."/>
            <person name="Grimwood J."/>
            <person name="Schmutz J."/>
            <person name="Juenger T."/>
        </authorList>
    </citation>
    <scope>NUCLEOTIDE SEQUENCE [LARGE SCALE GENOMIC DNA]</scope>
    <source>
        <strain evidence="2">FIL2</strain>
    </source>
</reference>
<dbReference type="Proteomes" id="UP000243499">
    <property type="component" value="Chromosome 2"/>
</dbReference>
<dbReference type="AlphaFoldDB" id="A0A2T8KMC5"/>
<organism evidence="2">
    <name type="scientific">Panicum hallii</name>
    <dbReference type="NCBI Taxonomy" id="206008"/>
    <lineage>
        <taxon>Eukaryota</taxon>
        <taxon>Viridiplantae</taxon>
        <taxon>Streptophyta</taxon>
        <taxon>Embryophyta</taxon>
        <taxon>Tracheophyta</taxon>
        <taxon>Spermatophyta</taxon>
        <taxon>Magnoliopsida</taxon>
        <taxon>Liliopsida</taxon>
        <taxon>Poales</taxon>
        <taxon>Poaceae</taxon>
        <taxon>PACMAD clade</taxon>
        <taxon>Panicoideae</taxon>
        <taxon>Panicodae</taxon>
        <taxon>Paniceae</taxon>
        <taxon>Panicinae</taxon>
        <taxon>Panicum</taxon>
        <taxon>Panicum sect. Panicum</taxon>
    </lineage>
</organism>
<evidence type="ECO:0000313" key="2">
    <source>
        <dbReference type="EMBL" id="PVH63343.1"/>
    </source>
</evidence>
<evidence type="ECO:0000256" key="1">
    <source>
        <dbReference type="SAM" id="MobiDB-lite"/>
    </source>
</evidence>
<name>A0A2T8KMC5_9POAL</name>
<protein>
    <submittedName>
        <fullName evidence="2">Uncharacterized protein</fullName>
    </submittedName>
</protein>
<feature type="compositionally biased region" description="Low complexity" evidence="1">
    <location>
        <begin position="7"/>
        <end position="22"/>
    </location>
</feature>
<dbReference type="EMBL" id="CM008047">
    <property type="protein sequence ID" value="PVH63343.1"/>
    <property type="molecule type" value="Genomic_DNA"/>
</dbReference>